<gene>
    <name evidence="1" type="ORF">LCPAC406_02260</name>
</gene>
<protein>
    <submittedName>
        <fullName evidence="1">Uncharacterized protein</fullName>
    </submittedName>
</protein>
<dbReference type="EMBL" id="MK500607">
    <property type="protein sequence ID" value="QBK93912.1"/>
    <property type="molecule type" value="Genomic_DNA"/>
</dbReference>
<accession>A0A481ZFL2</accession>
<proteinExistence type="predicted"/>
<name>A0A481ZFL2_9VIRU</name>
<evidence type="ECO:0000313" key="1">
    <source>
        <dbReference type="EMBL" id="QBK93912.1"/>
    </source>
</evidence>
<organism evidence="1">
    <name type="scientific">Pithovirus LCPAC406</name>
    <dbReference type="NCBI Taxonomy" id="2506599"/>
    <lineage>
        <taxon>Viruses</taxon>
        <taxon>Pithoviruses</taxon>
    </lineage>
</organism>
<sequence length="170" mass="20189">MHYHLEVYLPKDTDVKNWDEVENLIEEYMKPYDENNEEKFENVRMRDLSINLRPTHKIFVVGKDDSGKDIFSDKNSFIGNMTDFCNPIAFWNSWKLGGVWDKYHKDNVIEISEFRKLKLNSAPRILLISPHKPFYSEEIFLYGKWDCDVLAKLDKLEITDGYLVTVDCRI</sequence>
<reference evidence="1" key="1">
    <citation type="journal article" date="2019" name="MBio">
        <title>Virus Genomes from Deep Sea Sediments Expand the Ocean Megavirome and Support Independent Origins of Viral Gigantism.</title>
        <authorList>
            <person name="Backstrom D."/>
            <person name="Yutin N."/>
            <person name="Jorgensen S.L."/>
            <person name="Dharamshi J."/>
            <person name="Homa F."/>
            <person name="Zaremba-Niedwiedzka K."/>
            <person name="Spang A."/>
            <person name="Wolf Y.I."/>
            <person name="Koonin E.V."/>
            <person name="Ettema T.J."/>
        </authorList>
    </citation>
    <scope>NUCLEOTIDE SEQUENCE</scope>
</reference>